<dbReference type="OrthoDB" id="3175637at2"/>
<dbReference type="InParanoid" id="A0A4R5DE92"/>
<dbReference type="PANTHER" id="PTHR12128">
    <property type="entry name" value="DIHYDRODIPICOLINATE SYNTHASE"/>
    <property type="match status" value="1"/>
</dbReference>
<dbReference type="InterPro" id="IPR002220">
    <property type="entry name" value="DapA-like"/>
</dbReference>
<accession>A0A4R5DE92</accession>
<dbReference type="InterPro" id="IPR013785">
    <property type="entry name" value="Aldolase_TIM"/>
</dbReference>
<evidence type="ECO:0000313" key="5">
    <source>
        <dbReference type="Proteomes" id="UP000294739"/>
    </source>
</evidence>
<protein>
    <submittedName>
        <fullName evidence="4">Dihydrodipicolinate synthase family protein</fullName>
    </submittedName>
</protein>
<dbReference type="PIRSF" id="PIRSF001365">
    <property type="entry name" value="DHDPS"/>
    <property type="match status" value="1"/>
</dbReference>
<evidence type="ECO:0000313" key="4">
    <source>
        <dbReference type="EMBL" id="TDE10171.1"/>
    </source>
</evidence>
<keyword evidence="2 3" id="KW-0456">Lyase</keyword>
<proteinExistence type="inferred from homology"/>
<reference evidence="4 5" key="1">
    <citation type="submission" date="2019-03" db="EMBL/GenBank/DDBJ databases">
        <title>Draft genome sequences of novel Actinobacteria.</title>
        <authorList>
            <person name="Sahin N."/>
            <person name="Ay H."/>
            <person name="Saygin H."/>
        </authorList>
    </citation>
    <scope>NUCLEOTIDE SEQUENCE [LARGE SCALE GENOMIC DNA]</scope>
    <source>
        <strain evidence="4 5">5K138</strain>
    </source>
</reference>
<evidence type="ECO:0000256" key="3">
    <source>
        <dbReference type="PIRNR" id="PIRNR001365"/>
    </source>
</evidence>
<dbReference type="RefSeq" id="WP_131894983.1">
    <property type="nucleotide sequence ID" value="NZ_SMKZ01000015.1"/>
</dbReference>
<gene>
    <name evidence="4" type="ORF">E1269_12735</name>
</gene>
<comment type="caution">
    <text evidence="4">The sequence shown here is derived from an EMBL/GenBank/DDBJ whole genome shotgun (WGS) entry which is preliminary data.</text>
</comment>
<dbReference type="AlphaFoldDB" id="A0A4R5DE92"/>
<organism evidence="4 5">
    <name type="scientific">Jiangella asiatica</name>
    <dbReference type="NCBI Taxonomy" id="2530372"/>
    <lineage>
        <taxon>Bacteria</taxon>
        <taxon>Bacillati</taxon>
        <taxon>Actinomycetota</taxon>
        <taxon>Actinomycetes</taxon>
        <taxon>Jiangellales</taxon>
        <taxon>Jiangellaceae</taxon>
        <taxon>Jiangella</taxon>
    </lineage>
</organism>
<evidence type="ECO:0000256" key="2">
    <source>
        <dbReference type="ARBA" id="ARBA00023239"/>
    </source>
</evidence>
<dbReference type="Gene3D" id="3.20.20.70">
    <property type="entry name" value="Aldolase class I"/>
    <property type="match status" value="1"/>
</dbReference>
<dbReference type="CDD" id="cd00408">
    <property type="entry name" value="DHDPS-like"/>
    <property type="match status" value="1"/>
</dbReference>
<sequence>MNAAEPAGLYPATVTPFASSMKIDFPALEAHLSATAAAPGIRGLVVNGHLGEILALDAKERVDIVSVAKSTCTNGQVVYAGIVGYRAEDLVEQGLRAKVAGADGLLVLPPIDVRPYRRLAANPDSVLHFFAELDKRVGLPMVVHQYPDFTGAAYPLAVLSRLAELEHVVAVKAASVDISTYTELWDTLSEKTRVLVATDAPGLLGMLLHGSHGALIGIAAIEPALWAEFLRLVDESPLEHARDLFVRSCLPLMDAVFENQVPRGMESEASATKEALVQLGQIPSSRVRLPSVEVSEQRKLAIRDALVRAGLMQGDGVGTASA</sequence>
<evidence type="ECO:0000256" key="1">
    <source>
        <dbReference type="ARBA" id="ARBA00007592"/>
    </source>
</evidence>
<keyword evidence="5" id="KW-1185">Reference proteome</keyword>
<comment type="similarity">
    <text evidence="1 3">Belongs to the DapA family.</text>
</comment>
<dbReference type="GO" id="GO:0008840">
    <property type="term" value="F:4-hydroxy-tetrahydrodipicolinate synthase activity"/>
    <property type="evidence" value="ECO:0007669"/>
    <property type="project" value="TreeGrafter"/>
</dbReference>
<dbReference type="SMART" id="SM01130">
    <property type="entry name" value="DHDPS"/>
    <property type="match status" value="1"/>
</dbReference>
<dbReference type="SUPFAM" id="SSF51569">
    <property type="entry name" value="Aldolase"/>
    <property type="match status" value="1"/>
</dbReference>
<dbReference type="Pfam" id="PF00701">
    <property type="entry name" value="DHDPS"/>
    <property type="match status" value="1"/>
</dbReference>
<dbReference type="PANTHER" id="PTHR12128:SF66">
    <property type="entry name" value="4-HYDROXY-2-OXOGLUTARATE ALDOLASE, MITOCHONDRIAL"/>
    <property type="match status" value="1"/>
</dbReference>
<dbReference type="Proteomes" id="UP000294739">
    <property type="component" value="Unassembled WGS sequence"/>
</dbReference>
<dbReference type="EMBL" id="SMKZ01000015">
    <property type="protein sequence ID" value="TDE10171.1"/>
    <property type="molecule type" value="Genomic_DNA"/>
</dbReference>
<name>A0A4R5DE92_9ACTN</name>